<sequence length="176" mass="19365">MNFIAPWHQDGPASPSDFAVCVGYPHRCSITPAAHPSAPLKRQAIAPKRSIRPFCDSVGNLLSEKQIGRLQTLLILGNWHWYMFGHLIHQGLTQSLLRMTFWLRSLGLMISCSGNLFEGGEGLRESATSLGLWHTIDFSQIVFELRGISLQPACAAVAFLRRNPSFMCCGIAAALA</sequence>
<dbReference type="AlphaFoldDB" id="A0A2I0IVX8"/>
<protein>
    <submittedName>
        <fullName evidence="1">Uncharacterized protein</fullName>
    </submittedName>
</protein>
<comment type="caution">
    <text evidence="1">The sequence shown here is derived from an EMBL/GenBank/DDBJ whole genome shotgun (WGS) entry which is preliminary data.</text>
</comment>
<dbReference type="EMBL" id="PGOL01002430">
    <property type="protein sequence ID" value="PKI48168.1"/>
    <property type="molecule type" value="Genomic_DNA"/>
</dbReference>
<proteinExistence type="predicted"/>
<evidence type="ECO:0000313" key="2">
    <source>
        <dbReference type="Proteomes" id="UP000233551"/>
    </source>
</evidence>
<dbReference type="Proteomes" id="UP000233551">
    <property type="component" value="Unassembled WGS sequence"/>
</dbReference>
<organism evidence="1 2">
    <name type="scientific">Punica granatum</name>
    <name type="common">Pomegranate</name>
    <dbReference type="NCBI Taxonomy" id="22663"/>
    <lineage>
        <taxon>Eukaryota</taxon>
        <taxon>Viridiplantae</taxon>
        <taxon>Streptophyta</taxon>
        <taxon>Embryophyta</taxon>
        <taxon>Tracheophyta</taxon>
        <taxon>Spermatophyta</taxon>
        <taxon>Magnoliopsida</taxon>
        <taxon>eudicotyledons</taxon>
        <taxon>Gunneridae</taxon>
        <taxon>Pentapetalae</taxon>
        <taxon>rosids</taxon>
        <taxon>malvids</taxon>
        <taxon>Myrtales</taxon>
        <taxon>Lythraceae</taxon>
        <taxon>Punica</taxon>
    </lineage>
</organism>
<gene>
    <name evidence="1" type="ORF">CRG98_031433</name>
</gene>
<evidence type="ECO:0000313" key="1">
    <source>
        <dbReference type="EMBL" id="PKI48168.1"/>
    </source>
</evidence>
<reference evidence="1 2" key="1">
    <citation type="submission" date="2017-11" db="EMBL/GenBank/DDBJ databases">
        <title>De-novo sequencing of pomegranate (Punica granatum L.) genome.</title>
        <authorList>
            <person name="Akparov Z."/>
            <person name="Amiraslanov A."/>
            <person name="Hajiyeva S."/>
            <person name="Abbasov M."/>
            <person name="Kaur K."/>
            <person name="Hamwieh A."/>
            <person name="Solovyev V."/>
            <person name="Salamov A."/>
            <person name="Braich B."/>
            <person name="Kosarev P."/>
            <person name="Mahmoud A."/>
            <person name="Hajiyev E."/>
            <person name="Babayeva S."/>
            <person name="Izzatullayeva V."/>
            <person name="Mammadov A."/>
            <person name="Mammadov A."/>
            <person name="Sharifova S."/>
            <person name="Ojaghi J."/>
            <person name="Eynullazada K."/>
            <person name="Bayramov B."/>
            <person name="Abdulazimova A."/>
            <person name="Shahmuradov I."/>
        </authorList>
    </citation>
    <scope>NUCLEOTIDE SEQUENCE [LARGE SCALE GENOMIC DNA]</scope>
    <source>
        <strain evidence="2">cv. AG2017</strain>
        <tissue evidence="1">Leaf</tissue>
    </source>
</reference>
<name>A0A2I0IVX8_PUNGR</name>
<accession>A0A2I0IVX8</accession>
<keyword evidence="2" id="KW-1185">Reference proteome</keyword>